<organism evidence="1 2">
    <name type="scientific">Bauhinia variegata</name>
    <name type="common">Purple orchid tree</name>
    <name type="synonym">Phanera variegata</name>
    <dbReference type="NCBI Taxonomy" id="167791"/>
    <lineage>
        <taxon>Eukaryota</taxon>
        <taxon>Viridiplantae</taxon>
        <taxon>Streptophyta</taxon>
        <taxon>Embryophyta</taxon>
        <taxon>Tracheophyta</taxon>
        <taxon>Spermatophyta</taxon>
        <taxon>Magnoliopsida</taxon>
        <taxon>eudicotyledons</taxon>
        <taxon>Gunneridae</taxon>
        <taxon>Pentapetalae</taxon>
        <taxon>rosids</taxon>
        <taxon>fabids</taxon>
        <taxon>Fabales</taxon>
        <taxon>Fabaceae</taxon>
        <taxon>Cercidoideae</taxon>
        <taxon>Cercideae</taxon>
        <taxon>Bauhiniinae</taxon>
        <taxon>Bauhinia</taxon>
    </lineage>
</organism>
<proteinExistence type="predicted"/>
<reference evidence="1 2" key="1">
    <citation type="journal article" date="2022" name="DNA Res.">
        <title>Chromosomal-level genome assembly of the orchid tree Bauhinia variegata (Leguminosae; Cercidoideae) supports the allotetraploid origin hypothesis of Bauhinia.</title>
        <authorList>
            <person name="Zhong Y."/>
            <person name="Chen Y."/>
            <person name="Zheng D."/>
            <person name="Pang J."/>
            <person name="Liu Y."/>
            <person name="Luo S."/>
            <person name="Meng S."/>
            <person name="Qian L."/>
            <person name="Wei D."/>
            <person name="Dai S."/>
            <person name="Zhou R."/>
        </authorList>
    </citation>
    <scope>NUCLEOTIDE SEQUENCE [LARGE SCALE GENOMIC DNA]</scope>
    <source>
        <strain evidence="1">BV-YZ2020</strain>
    </source>
</reference>
<dbReference type="EMBL" id="CM039431">
    <property type="protein sequence ID" value="KAI4335482.1"/>
    <property type="molecule type" value="Genomic_DNA"/>
</dbReference>
<gene>
    <name evidence="1" type="ORF">L6164_014123</name>
</gene>
<accession>A0ACB9NH33</accession>
<dbReference type="Proteomes" id="UP000828941">
    <property type="component" value="Chromosome 6"/>
</dbReference>
<keyword evidence="2" id="KW-1185">Reference proteome</keyword>
<sequence>MSLEMEKQIELSAYIFRNDETKTESPLSSPDENSTKNARFFQIRGFEIPQIYLFSSEKRILVFCLAFRMLNALLVQNYFNPDEHCQGPEVAHRITLGSLYCYGHLTWIMEGGNT</sequence>
<evidence type="ECO:0000313" key="1">
    <source>
        <dbReference type="EMBL" id="KAI4335482.1"/>
    </source>
</evidence>
<protein>
    <submittedName>
        <fullName evidence="1">Uncharacterized protein</fullName>
    </submittedName>
</protein>
<name>A0ACB9NH33_BAUVA</name>
<evidence type="ECO:0000313" key="2">
    <source>
        <dbReference type="Proteomes" id="UP000828941"/>
    </source>
</evidence>
<comment type="caution">
    <text evidence="1">The sequence shown here is derived from an EMBL/GenBank/DDBJ whole genome shotgun (WGS) entry which is preliminary data.</text>
</comment>